<reference evidence="1 2" key="1">
    <citation type="submission" date="2019-06" db="EMBL/GenBank/DDBJ databases">
        <title>WGS assembly of Gossypium darwinii.</title>
        <authorList>
            <person name="Chen Z.J."/>
            <person name="Sreedasyam A."/>
            <person name="Ando A."/>
            <person name="Song Q."/>
            <person name="De L."/>
            <person name="Hulse-Kemp A."/>
            <person name="Ding M."/>
            <person name="Ye W."/>
            <person name="Kirkbride R."/>
            <person name="Jenkins J."/>
            <person name="Plott C."/>
            <person name="Lovell J."/>
            <person name="Lin Y.-M."/>
            <person name="Vaughn R."/>
            <person name="Liu B."/>
            <person name="Li W."/>
            <person name="Simpson S."/>
            <person name="Scheffler B."/>
            <person name="Saski C."/>
            <person name="Grover C."/>
            <person name="Hu G."/>
            <person name="Conover J."/>
            <person name="Carlson J."/>
            <person name="Shu S."/>
            <person name="Boston L."/>
            <person name="Williams M."/>
            <person name="Peterson D."/>
            <person name="Mcgee K."/>
            <person name="Jones D."/>
            <person name="Wendel J."/>
            <person name="Stelly D."/>
            <person name="Grimwood J."/>
            <person name="Schmutz J."/>
        </authorList>
    </citation>
    <scope>NUCLEOTIDE SEQUENCE [LARGE SCALE GENOMIC DNA]</scope>
    <source>
        <strain evidence="1">1808015.09</strain>
    </source>
</reference>
<evidence type="ECO:0000313" key="2">
    <source>
        <dbReference type="Proteomes" id="UP000323506"/>
    </source>
</evidence>
<sequence length="31" mass="3241">MISHICLLSLSKEGVISIFSFKAAAVAGSLF</sequence>
<dbReference type="Proteomes" id="UP000323506">
    <property type="component" value="Chromosome D07"/>
</dbReference>
<accession>A0A5D2BU35</accession>
<dbReference type="EMBL" id="CM017707">
    <property type="protein sequence ID" value="TYG60008.1"/>
    <property type="molecule type" value="Genomic_DNA"/>
</dbReference>
<protein>
    <submittedName>
        <fullName evidence="1">Uncharacterized protein</fullName>
    </submittedName>
</protein>
<dbReference type="AlphaFoldDB" id="A0A5D2BU35"/>
<keyword evidence="2" id="KW-1185">Reference proteome</keyword>
<name>A0A5D2BU35_GOSDA</name>
<evidence type="ECO:0000313" key="1">
    <source>
        <dbReference type="EMBL" id="TYG60008.1"/>
    </source>
</evidence>
<proteinExistence type="predicted"/>
<organism evidence="1 2">
    <name type="scientific">Gossypium darwinii</name>
    <name type="common">Darwin's cotton</name>
    <name type="synonym">Gossypium barbadense var. darwinii</name>
    <dbReference type="NCBI Taxonomy" id="34276"/>
    <lineage>
        <taxon>Eukaryota</taxon>
        <taxon>Viridiplantae</taxon>
        <taxon>Streptophyta</taxon>
        <taxon>Embryophyta</taxon>
        <taxon>Tracheophyta</taxon>
        <taxon>Spermatophyta</taxon>
        <taxon>Magnoliopsida</taxon>
        <taxon>eudicotyledons</taxon>
        <taxon>Gunneridae</taxon>
        <taxon>Pentapetalae</taxon>
        <taxon>rosids</taxon>
        <taxon>malvids</taxon>
        <taxon>Malvales</taxon>
        <taxon>Malvaceae</taxon>
        <taxon>Malvoideae</taxon>
        <taxon>Gossypium</taxon>
    </lineage>
</organism>
<gene>
    <name evidence="1" type="ORF">ES288_D07G032800v1</name>
</gene>